<dbReference type="Pfam" id="PF14226">
    <property type="entry name" value="DIOX_N"/>
    <property type="match status" value="1"/>
</dbReference>
<feature type="compositionally biased region" description="Polar residues" evidence="3">
    <location>
        <begin position="1"/>
        <end position="12"/>
    </location>
</feature>
<proteinExistence type="inferred from homology"/>
<evidence type="ECO:0000259" key="4">
    <source>
        <dbReference type="PROSITE" id="PS51471"/>
    </source>
</evidence>
<evidence type="ECO:0000313" key="5">
    <source>
        <dbReference type="EMBL" id="UNI18847.1"/>
    </source>
</evidence>
<dbReference type="AlphaFoldDB" id="A0A9Q8QHP3"/>
<dbReference type="GO" id="GO:0016491">
    <property type="term" value="F:oxidoreductase activity"/>
    <property type="evidence" value="ECO:0007669"/>
    <property type="project" value="UniProtKB-KW"/>
</dbReference>
<comment type="similarity">
    <text evidence="1 2">Belongs to the iron/ascorbate-dependent oxidoreductase family.</text>
</comment>
<dbReference type="OrthoDB" id="288590at2759"/>
<dbReference type="GO" id="GO:0044283">
    <property type="term" value="P:small molecule biosynthetic process"/>
    <property type="evidence" value="ECO:0007669"/>
    <property type="project" value="UniProtKB-ARBA"/>
</dbReference>
<keyword evidence="2" id="KW-0408">Iron</keyword>
<keyword evidence="2" id="KW-0560">Oxidoreductase</keyword>
<dbReference type="InterPro" id="IPR005123">
    <property type="entry name" value="Oxoglu/Fe-dep_dioxygenase_dom"/>
</dbReference>
<dbReference type="GO" id="GO:0046872">
    <property type="term" value="F:metal ion binding"/>
    <property type="evidence" value="ECO:0007669"/>
    <property type="project" value="UniProtKB-KW"/>
</dbReference>
<feature type="region of interest" description="Disordered" evidence="3">
    <location>
        <begin position="1"/>
        <end position="23"/>
    </location>
</feature>
<dbReference type="PROSITE" id="PS51471">
    <property type="entry name" value="FE2OG_OXY"/>
    <property type="match status" value="1"/>
</dbReference>
<name>A0A9Q8QHP3_9HYPO</name>
<dbReference type="InterPro" id="IPR027443">
    <property type="entry name" value="IPNS-like_sf"/>
</dbReference>
<dbReference type="InterPro" id="IPR044861">
    <property type="entry name" value="IPNS-like_FE2OG_OXY"/>
</dbReference>
<dbReference type="Gene3D" id="2.60.120.330">
    <property type="entry name" value="B-lactam Antibiotic, Isopenicillin N Synthase, Chain"/>
    <property type="match status" value="1"/>
</dbReference>
<dbReference type="Pfam" id="PF03171">
    <property type="entry name" value="2OG-FeII_Oxy"/>
    <property type="match status" value="1"/>
</dbReference>
<dbReference type="EMBL" id="CP086357">
    <property type="protein sequence ID" value="UNI18847.1"/>
    <property type="molecule type" value="Genomic_DNA"/>
</dbReference>
<dbReference type="KEGG" id="ptkz:JDV02_005090"/>
<gene>
    <name evidence="5" type="ORF">JDV02_005090</name>
</gene>
<dbReference type="PANTHER" id="PTHR47990">
    <property type="entry name" value="2-OXOGLUTARATE (2OG) AND FE(II)-DEPENDENT OXYGENASE SUPERFAMILY PROTEIN-RELATED"/>
    <property type="match status" value="1"/>
</dbReference>
<accession>A0A9Q8QHP3</accession>
<organism evidence="5 6">
    <name type="scientific">Purpureocillium takamizusanense</name>
    <dbReference type="NCBI Taxonomy" id="2060973"/>
    <lineage>
        <taxon>Eukaryota</taxon>
        <taxon>Fungi</taxon>
        <taxon>Dikarya</taxon>
        <taxon>Ascomycota</taxon>
        <taxon>Pezizomycotina</taxon>
        <taxon>Sordariomycetes</taxon>
        <taxon>Hypocreomycetidae</taxon>
        <taxon>Hypocreales</taxon>
        <taxon>Ophiocordycipitaceae</taxon>
        <taxon>Purpureocillium</taxon>
    </lineage>
</organism>
<dbReference type="GeneID" id="72067040"/>
<sequence>MAITTTTSSLSANDNNNNNDKPVGSSIPIIDFAALLSEDEDDDNLRPEQYAKVGGELYQAFKKVGFAYVKNHGVPQDMVDEAFEWSRRFFALPQSEKDKVPHPPEGWYHRGYSGVGREKVSQNVFDAEGIARERSVPDCKESFEMGGEHEERLRNIMPDEHVLPGFRAFFARFFDACYRLELRLLRAVAVGMGLGGDPDYFVDYHRARSNQIRLLHYPPVEEELLAQGKVDCIGAHTDFCTLTVLFQDEVGGLEVGTAAACDGDAGDAGDAAAGGGGSNSSSRFTPAPFIPGTAVVNIGDFLMRWTNDELKSTLHHVRTPPVDERDVEPGRPRMTRERYSIPYFVAADGHRTIDCVPGCWGPGRPKKYAPINAGEYMDMRLNATY</sequence>
<evidence type="ECO:0000256" key="2">
    <source>
        <dbReference type="RuleBase" id="RU003682"/>
    </source>
</evidence>
<evidence type="ECO:0000256" key="3">
    <source>
        <dbReference type="SAM" id="MobiDB-lite"/>
    </source>
</evidence>
<evidence type="ECO:0000256" key="1">
    <source>
        <dbReference type="ARBA" id="ARBA00008056"/>
    </source>
</evidence>
<dbReference type="InterPro" id="IPR026992">
    <property type="entry name" value="DIOX_N"/>
</dbReference>
<dbReference type="RefSeq" id="XP_047842328.1">
    <property type="nucleotide sequence ID" value="XM_047986347.1"/>
</dbReference>
<dbReference type="InterPro" id="IPR050231">
    <property type="entry name" value="Iron_ascorbate_oxido_reductase"/>
</dbReference>
<dbReference type="Proteomes" id="UP000829364">
    <property type="component" value="Chromosome 4"/>
</dbReference>
<protein>
    <recommendedName>
        <fullName evidence="4">Fe2OG dioxygenase domain-containing protein</fullName>
    </recommendedName>
</protein>
<keyword evidence="6" id="KW-1185">Reference proteome</keyword>
<feature type="domain" description="Fe2OG dioxygenase" evidence="4">
    <location>
        <begin position="208"/>
        <end position="347"/>
    </location>
</feature>
<reference evidence="5" key="1">
    <citation type="submission" date="2021-11" db="EMBL/GenBank/DDBJ databases">
        <title>Purpureocillium_takamizusanense_genome.</title>
        <authorList>
            <person name="Nguyen N.-H."/>
        </authorList>
    </citation>
    <scope>NUCLEOTIDE SEQUENCE</scope>
    <source>
        <strain evidence="5">PT3</strain>
    </source>
</reference>
<evidence type="ECO:0000313" key="6">
    <source>
        <dbReference type="Proteomes" id="UP000829364"/>
    </source>
</evidence>
<dbReference type="PRINTS" id="PR00682">
    <property type="entry name" value="IPNSYNTHASE"/>
</dbReference>
<keyword evidence="2" id="KW-0479">Metal-binding</keyword>
<dbReference type="SUPFAM" id="SSF51197">
    <property type="entry name" value="Clavaminate synthase-like"/>
    <property type="match status" value="1"/>
</dbReference>